<dbReference type="Proteomes" id="UP000013996">
    <property type="component" value="Unassembled WGS sequence"/>
</dbReference>
<gene>
    <name evidence="1" type="ORF">LEP1GSC202_2861</name>
</gene>
<evidence type="ECO:0000313" key="2">
    <source>
        <dbReference type="Proteomes" id="UP000013996"/>
    </source>
</evidence>
<sequence length="508" mass="57795">MLGTGTSFRPISLNHHIITGHSFLSDTPSITPDQLAKFEFNDDLLSSYRKNKQIPLDLYDRTGKLIMSKKKNPTEEDFGKLLKIELQGAYYLKTEVKSLRVPSGETSDPRNTKLFDPDKTTEFAKQTETLILELKKEAFNSDHALRVHKSIGKVLDDFTSNPDFESGLFNILEILNHAGVPVESELMTKRTIVAMGMKVRTKKIGVGEDNKPNKKDHLSVMTASFLADIGYSKLVLPDKPNLTKEEYNAIQQHPIISYLMTLAAPEITQEIRTLVLNHHRPFRGSSINNNFPDNQTVFRKLMVLRDKFVKDPSKKMIVADIDAQLRIQESNVNSVNFEEDIAILSLASEYASLTTNQPWRKAFNSATALKMIVNDSFFSYSNRNIRHLLDYVGASLTNNQNIINVGDYVITASIDSEKQVHFDICKILEVDRFQTRPKIQRLCTIKPLFKKGIKYRIADFDINEIRMDKRRAVIDLAGQTSSTQRIIYIIDPEMNAPLYDAVTKMDTL</sequence>
<dbReference type="EMBL" id="AOGX02000035">
    <property type="protein sequence ID" value="EOQ87454.1"/>
    <property type="molecule type" value="Genomic_DNA"/>
</dbReference>
<dbReference type="AlphaFoldDB" id="A0A5E8H8K9"/>
<dbReference type="STRING" id="1249483.LEP1GSC202_2861"/>
<evidence type="ECO:0000313" key="1">
    <source>
        <dbReference type="EMBL" id="EOQ87454.1"/>
    </source>
</evidence>
<comment type="caution">
    <text evidence="1">The sequence shown here is derived from an EMBL/GenBank/DDBJ whole genome shotgun (WGS) entry which is preliminary data.</text>
</comment>
<evidence type="ECO:0008006" key="3">
    <source>
        <dbReference type="Google" id="ProtNLM"/>
    </source>
</evidence>
<reference evidence="1 2" key="1">
    <citation type="submission" date="2013-04" db="EMBL/GenBank/DDBJ databases">
        <authorList>
            <person name="Harkins D.M."/>
            <person name="Durkin A.S."/>
            <person name="Brinkac L.M."/>
            <person name="Haft D.H."/>
            <person name="Selengut J.D."/>
            <person name="Sanka R."/>
            <person name="DePew J."/>
            <person name="Purushe J."/>
            <person name="Hartskeerl R.A."/>
            <person name="Ahmed A."/>
            <person name="van der Linden H."/>
            <person name="Goris M.G.A."/>
            <person name="Vinetz J.M."/>
            <person name="Sutton G.G."/>
            <person name="Nierman W.C."/>
            <person name="Fouts D.E."/>
        </authorList>
    </citation>
    <scope>NUCLEOTIDE SEQUENCE [LARGE SCALE GENOMIC DNA]</scope>
    <source>
        <strain evidence="1 2">Sao Paulo</strain>
    </source>
</reference>
<dbReference type="Gene3D" id="1.10.3210.10">
    <property type="entry name" value="Hypothetical protein af1432"/>
    <property type="match status" value="1"/>
</dbReference>
<organism evidence="1 2">
    <name type="scientific">Leptospira yanagawae serovar Saopaulo str. Sao Paulo = ATCC 700523</name>
    <dbReference type="NCBI Taxonomy" id="1249483"/>
    <lineage>
        <taxon>Bacteria</taxon>
        <taxon>Pseudomonadati</taxon>
        <taxon>Spirochaetota</taxon>
        <taxon>Spirochaetia</taxon>
        <taxon>Leptospirales</taxon>
        <taxon>Leptospiraceae</taxon>
        <taxon>Leptospira</taxon>
    </lineage>
</organism>
<dbReference type="PANTHER" id="PTHR43155:SF2">
    <property type="entry name" value="CYCLIC DI-GMP PHOSPHODIESTERASE PA4108"/>
    <property type="match status" value="1"/>
</dbReference>
<proteinExistence type="predicted"/>
<name>A0A5E8H8K9_9LEPT</name>
<accession>A0A5E8H8K9</accession>
<dbReference type="PANTHER" id="PTHR43155">
    <property type="entry name" value="CYCLIC DI-GMP PHOSPHODIESTERASE PA4108-RELATED"/>
    <property type="match status" value="1"/>
</dbReference>
<protein>
    <recommendedName>
        <fullName evidence="3">HD domain protein</fullName>
    </recommendedName>
</protein>